<dbReference type="AlphaFoldDB" id="A0A9P7GGC4"/>
<evidence type="ECO:0000313" key="2">
    <source>
        <dbReference type="Proteomes" id="UP000717328"/>
    </source>
</evidence>
<name>A0A9P7GGC4_9AGAR</name>
<accession>A0A9P7GGC4</accession>
<dbReference type="OrthoDB" id="432970at2759"/>
<gene>
    <name evidence="1" type="ORF">H0H81_000850</name>
</gene>
<dbReference type="Proteomes" id="UP000717328">
    <property type="component" value="Unassembled WGS sequence"/>
</dbReference>
<dbReference type="EMBL" id="JABCKI010000568">
    <property type="protein sequence ID" value="KAG5650079.1"/>
    <property type="molecule type" value="Genomic_DNA"/>
</dbReference>
<protein>
    <recommendedName>
        <fullName evidence="3">DUF4470 domain-containing protein</fullName>
    </recommendedName>
</protein>
<reference evidence="1" key="2">
    <citation type="submission" date="2021-10" db="EMBL/GenBank/DDBJ databases">
        <title>Phylogenomics reveals ancestral predisposition of the termite-cultivated fungus Termitomyces towards a domesticated lifestyle.</title>
        <authorList>
            <person name="Auxier B."/>
            <person name="Grum-Grzhimaylo A."/>
            <person name="Cardenas M.E."/>
            <person name="Lodge J.D."/>
            <person name="Laessoe T."/>
            <person name="Pedersen O."/>
            <person name="Smith M.E."/>
            <person name="Kuyper T.W."/>
            <person name="Franco-Molano E.A."/>
            <person name="Baroni T.J."/>
            <person name="Aanen D.K."/>
        </authorList>
    </citation>
    <scope>NUCLEOTIDE SEQUENCE</scope>
    <source>
        <strain evidence="1">D49</strain>
    </source>
</reference>
<reference evidence="1" key="1">
    <citation type="submission" date="2021-02" db="EMBL/GenBank/DDBJ databases">
        <authorList>
            <person name="Nieuwenhuis M."/>
            <person name="Van De Peppel L.J.J."/>
        </authorList>
    </citation>
    <scope>NUCLEOTIDE SEQUENCE</scope>
    <source>
        <strain evidence="1">D49</strain>
    </source>
</reference>
<comment type="caution">
    <text evidence="1">The sequence shown here is derived from an EMBL/GenBank/DDBJ whole genome shotgun (WGS) entry which is preliminary data.</text>
</comment>
<proteinExistence type="predicted"/>
<keyword evidence="2" id="KW-1185">Reference proteome</keyword>
<evidence type="ECO:0000313" key="1">
    <source>
        <dbReference type="EMBL" id="KAG5650079.1"/>
    </source>
</evidence>
<organism evidence="1 2">
    <name type="scientific">Sphagnurus paluster</name>
    <dbReference type="NCBI Taxonomy" id="117069"/>
    <lineage>
        <taxon>Eukaryota</taxon>
        <taxon>Fungi</taxon>
        <taxon>Dikarya</taxon>
        <taxon>Basidiomycota</taxon>
        <taxon>Agaricomycotina</taxon>
        <taxon>Agaricomycetes</taxon>
        <taxon>Agaricomycetidae</taxon>
        <taxon>Agaricales</taxon>
        <taxon>Tricholomatineae</taxon>
        <taxon>Lyophyllaceae</taxon>
        <taxon>Sphagnurus</taxon>
    </lineage>
</organism>
<sequence>MNLTARNVLLLTMIIDDASPSNIEAAWNIFFHFYLDKGSLDLLRAHCRKLIRLSSSLEAWEDGNYSAIFRFCSRNTLSELHRHWSLYIETEDLARKEKNDLWTAFRKGMQAVKDKYGENNLVISSGASAGPLWASVFASGSKHFQRFWTTGVTFDEQTPALTLINPTFAYDSTGRGFNVHYGTDPLISFHLAMAAQLPASNHPASISDLVQLAKTQFHLWCSSFRDRITTTNNVVIRMFAGDALAFSQTLLYCARTGSTQSGAYVSPWVGTQVSLDGGHYDKASTNRAPLSFNVIETSNLTDHLGLLNILIVTVPLLERTTAAILNTNTLLRSKDTGGLAPGGLTNHACADISTLSLLLGIVPISYVSGFTSQSNIHEVALGHAERLHEPLSWKLAPVVAKSEGLDVLHQGLQFEPFVLGQILFNIYLRMFADENLKQVLSAAKIGKKMPLLHYIRGTFVALLALVKQNVRTDWNPAMRHMLDCVEADKTLMTNLNHYQDFCCQLHLHGVYTVGALRQWNCPAPGAGVFKLWKQVTPVVCVILKVPRRSLKVLEDISPNEVGTPPLHCEVISTIYQNVFSSIQCVIGETFPGTVAHQLQLREDTAPWTTDSPLIVSFYMPSWVLKAQPANTHVRFSVRAGSTCNPILHSRLGFTLEIFSARLTDTTHVRLLATRPDNCEELKRLGYNEFHNAASEPQGNLGKCSSQNRVSAIIDKQSFAALGLTARTSFHDAEGRKSLSECITSKIKIKQVSPCSMLVSFPLVDRLLTFPYPIDGTSFKPRIARKSAYIEVCASPRHSK</sequence>
<evidence type="ECO:0008006" key="3">
    <source>
        <dbReference type="Google" id="ProtNLM"/>
    </source>
</evidence>